<feature type="binding site" description="covalent" evidence="8">
    <location>
        <position position="76"/>
    </location>
    <ligand>
        <name>heme c</name>
        <dbReference type="ChEBI" id="CHEBI:61717"/>
        <label>1</label>
    </ligand>
</feature>
<evidence type="ECO:0000256" key="3">
    <source>
        <dbReference type="ARBA" id="ARBA00022723"/>
    </source>
</evidence>
<evidence type="ECO:0000313" key="12">
    <source>
        <dbReference type="Proteomes" id="UP000290657"/>
    </source>
</evidence>
<evidence type="ECO:0000256" key="1">
    <source>
        <dbReference type="ARBA" id="ARBA00004418"/>
    </source>
</evidence>
<dbReference type="PROSITE" id="PS51007">
    <property type="entry name" value="CYTC"/>
    <property type="match status" value="2"/>
</dbReference>
<keyword evidence="7 9" id="KW-0408">Iron</keyword>
<proteinExistence type="predicted"/>
<accession>A0A4Q0XPC5</accession>
<evidence type="ECO:0000256" key="9">
    <source>
        <dbReference type="PIRSR" id="PIRSR000294-2"/>
    </source>
</evidence>
<feature type="binding site" description="axial binding residue" evidence="9">
    <location>
        <position position="386"/>
    </location>
    <ligand>
        <name>heme c</name>
        <dbReference type="ChEBI" id="CHEBI:61717"/>
        <label>2</label>
    </ligand>
    <ligandPart>
        <name>Fe</name>
        <dbReference type="ChEBI" id="CHEBI:18248"/>
    </ligandPart>
</feature>
<dbReference type="Pfam" id="PF03150">
    <property type="entry name" value="CCP_MauG"/>
    <property type="match status" value="1"/>
</dbReference>
<evidence type="ECO:0000256" key="5">
    <source>
        <dbReference type="ARBA" id="ARBA00022764"/>
    </source>
</evidence>
<keyword evidence="12" id="KW-1185">Reference proteome</keyword>
<dbReference type="GO" id="GO:0042597">
    <property type="term" value="C:periplasmic space"/>
    <property type="evidence" value="ECO:0007669"/>
    <property type="project" value="UniProtKB-SubCell"/>
</dbReference>
<protein>
    <recommendedName>
        <fullName evidence="10">Cytochrome c domain-containing protein</fullName>
    </recommendedName>
</protein>
<evidence type="ECO:0000256" key="6">
    <source>
        <dbReference type="ARBA" id="ARBA00023002"/>
    </source>
</evidence>
<dbReference type="GO" id="GO:0046872">
    <property type="term" value="F:metal ion binding"/>
    <property type="evidence" value="ECO:0007669"/>
    <property type="project" value="UniProtKB-KW"/>
</dbReference>
<feature type="binding site" description="covalent" evidence="8">
    <location>
        <position position="224"/>
    </location>
    <ligand>
        <name>heme c</name>
        <dbReference type="ChEBI" id="CHEBI:61717"/>
        <label>2</label>
    </ligand>
</feature>
<gene>
    <name evidence="11" type="ORF">CRV04_08640</name>
</gene>
<dbReference type="InterPro" id="IPR009056">
    <property type="entry name" value="Cyt_c-like_dom"/>
</dbReference>
<dbReference type="PIRSF" id="PIRSF000294">
    <property type="entry name" value="Cytochrome-c_peroxidase"/>
    <property type="match status" value="1"/>
</dbReference>
<reference evidence="11 12" key="1">
    <citation type="submission" date="2017-10" db="EMBL/GenBank/DDBJ databases">
        <title>Genomics of the genus Arcobacter.</title>
        <authorList>
            <person name="Perez-Cataluna A."/>
            <person name="Figueras M.J."/>
        </authorList>
    </citation>
    <scope>NUCLEOTIDE SEQUENCE [LARGE SCALE GENOMIC DNA]</scope>
    <source>
        <strain evidence="11 12">CECT 8987</strain>
    </source>
</reference>
<organism evidence="11 12">
    <name type="scientific">Candidatus Marinarcus aquaticus</name>
    <dbReference type="NCBI Taxonomy" id="2044504"/>
    <lineage>
        <taxon>Bacteria</taxon>
        <taxon>Pseudomonadati</taxon>
        <taxon>Campylobacterota</taxon>
        <taxon>Epsilonproteobacteria</taxon>
        <taxon>Campylobacterales</taxon>
        <taxon>Arcobacteraceae</taxon>
        <taxon>Candidatus Marinarcus</taxon>
    </lineage>
</organism>
<dbReference type="AlphaFoldDB" id="A0A4Q0XPC5"/>
<keyword evidence="4" id="KW-0732">Signal</keyword>
<dbReference type="Proteomes" id="UP000290657">
    <property type="component" value="Unassembled WGS sequence"/>
</dbReference>
<dbReference type="RefSeq" id="WP_128996446.1">
    <property type="nucleotide sequence ID" value="NZ_PDKN01000005.1"/>
</dbReference>
<dbReference type="InterPro" id="IPR004852">
    <property type="entry name" value="Di-haem_cyt_c_peroxidsae"/>
</dbReference>
<comment type="cofactor">
    <cofactor evidence="8">
        <name>heme</name>
        <dbReference type="ChEBI" id="CHEBI:30413"/>
    </cofactor>
    <text evidence="8">Binds 2 heme groups.</text>
</comment>
<dbReference type="InterPro" id="IPR026259">
    <property type="entry name" value="MauG/Cytc_peroxidase"/>
</dbReference>
<dbReference type="PANTHER" id="PTHR30600">
    <property type="entry name" value="CYTOCHROME C PEROXIDASE-RELATED"/>
    <property type="match status" value="1"/>
</dbReference>
<evidence type="ECO:0000313" key="11">
    <source>
        <dbReference type="EMBL" id="RXJ56470.1"/>
    </source>
</evidence>
<keyword evidence="3 9" id="KW-0479">Metal-binding</keyword>
<name>A0A4Q0XPC5_9BACT</name>
<dbReference type="SUPFAM" id="SSF46626">
    <property type="entry name" value="Cytochrome c"/>
    <property type="match status" value="3"/>
</dbReference>
<dbReference type="PANTHER" id="PTHR30600:SF7">
    <property type="entry name" value="CYTOCHROME C PEROXIDASE-RELATED"/>
    <property type="match status" value="1"/>
</dbReference>
<dbReference type="Gene3D" id="1.10.760.10">
    <property type="entry name" value="Cytochrome c-like domain"/>
    <property type="match status" value="3"/>
</dbReference>
<keyword evidence="2 8" id="KW-0349">Heme</keyword>
<dbReference type="GO" id="GO:0004130">
    <property type="term" value="F:cytochrome-c peroxidase activity"/>
    <property type="evidence" value="ECO:0007669"/>
    <property type="project" value="TreeGrafter"/>
</dbReference>
<keyword evidence="5" id="KW-0574">Periplasm</keyword>
<comment type="PTM">
    <text evidence="8">Binds 2 heme groups per subunit.</text>
</comment>
<feature type="binding site" description="axial binding residue" evidence="9">
    <location>
        <position position="96"/>
    </location>
    <ligand>
        <name>heme c</name>
        <dbReference type="ChEBI" id="CHEBI:61717"/>
        <label>1</label>
    </ligand>
    <ligandPart>
        <name>Fe</name>
        <dbReference type="ChEBI" id="CHEBI:18248"/>
    </ligandPart>
</feature>
<evidence type="ECO:0000259" key="10">
    <source>
        <dbReference type="PROSITE" id="PS51007"/>
    </source>
</evidence>
<comment type="subcellular location">
    <subcellularLocation>
        <location evidence="1">Periplasm</location>
    </subcellularLocation>
</comment>
<dbReference type="InterPro" id="IPR036909">
    <property type="entry name" value="Cyt_c-like_dom_sf"/>
</dbReference>
<feature type="binding site" description="covalent" evidence="8">
    <location>
        <position position="221"/>
    </location>
    <ligand>
        <name>heme c</name>
        <dbReference type="ChEBI" id="CHEBI:61717"/>
        <label>2</label>
    </ligand>
</feature>
<sequence length="419" mass="47843">MKCILIILMSICLFATEDFELITKAYKNGLRPVPSDLESLLLELKLEYKNVSKEKVVLGKKLFFEKELSKNRDISCASCHNFKKGGADGIPTAIGHKGLKNPFHLNTPTVLNTAFSKKLFWNGETDTLKEQAKGPLQAPFEMAITPELAEKRIKEKTPYKELFKYAFGSDKISFEKIVEAIAVYEKTLVTKGRYDKFLTGNENALSSNEKEGLNLFITKGCVGCHNGIGLGGQEIRKFPLTYHHIWSLTTPQRIAQIKRNYFTVLSMLKNKNFNTNEQKIDYIKYSMGFEDFKLMDKGFFHRIVDNQRLKVMTSTACNSCHVNNQTEVKKSIITKIPFPFENKGDFLGSKSKEKYFRVPLLRNIVQTKPYFHNGSVNKLQDAINLMGVHQTRNQLTPKEIDDLVAFFKSVDGEIVEYLK</sequence>
<evidence type="ECO:0000256" key="4">
    <source>
        <dbReference type="ARBA" id="ARBA00022729"/>
    </source>
</evidence>
<feature type="binding site" description="axial binding residue" evidence="9">
    <location>
        <position position="225"/>
    </location>
    <ligand>
        <name>heme c</name>
        <dbReference type="ChEBI" id="CHEBI:61717"/>
        <label>2</label>
    </ligand>
    <ligandPart>
        <name>Fe</name>
        <dbReference type="ChEBI" id="CHEBI:18248"/>
    </ligandPart>
</feature>
<comment type="caution">
    <text evidence="11">The sequence shown here is derived from an EMBL/GenBank/DDBJ whole genome shotgun (WGS) entry which is preliminary data.</text>
</comment>
<keyword evidence="6" id="KW-0560">Oxidoreductase</keyword>
<evidence type="ECO:0000256" key="7">
    <source>
        <dbReference type="ARBA" id="ARBA00023004"/>
    </source>
</evidence>
<dbReference type="GO" id="GO:0009055">
    <property type="term" value="F:electron transfer activity"/>
    <property type="evidence" value="ECO:0007669"/>
    <property type="project" value="InterPro"/>
</dbReference>
<feature type="domain" description="Cytochrome c" evidence="10">
    <location>
        <begin position="207"/>
        <end position="411"/>
    </location>
</feature>
<feature type="domain" description="Cytochrome c" evidence="10">
    <location>
        <begin position="54"/>
        <end position="164"/>
    </location>
</feature>
<dbReference type="EMBL" id="PDKN01000005">
    <property type="protein sequence ID" value="RXJ56470.1"/>
    <property type="molecule type" value="Genomic_DNA"/>
</dbReference>
<feature type="binding site" description="covalent" evidence="8">
    <location>
        <position position="79"/>
    </location>
    <ligand>
        <name>heme c</name>
        <dbReference type="ChEBI" id="CHEBI:61717"/>
        <label>1</label>
    </ligand>
</feature>
<feature type="binding site" description="axial binding residue" evidence="9">
    <location>
        <position position="80"/>
    </location>
    <ligand>
        <name>heme c</name>
        <dbReference type="ChEBI" id="CHEBI:61717"/>
        <label>1</label>
    </ligand>
    <ligandPart>
        <name>Fe</name>
        <dbReference type="ChEBI" id="CHEBI:18248"/>
    </ligandPart>
</feature>
<dbReference type="GO" id="GO:0020037">
    <property type="term" value="F:heme binding"/>
    <property type="evidence" value="ECO:0007669"/>
    <property type="project" value="InterPro"/>
</dbReference>
<dbReference type="InterPro" id="IPR051395">
    <property type="entry name" value="Cytochrome_c_Peroxidase/MauG"/>
</dbReference>
<evidence type="ECO:0000256" key="2">
    <source>
        <dbReference type="ARBA" id="ARBA00022617"/>
    </source>
</evidence>
<dbReference type="OrthoDB" id="9805202at2"/>
<evidence type="ECO:0000256" key="8">
    <source>
        <dbReference type="PIRSR" id="PIRSR000294-1"/>
    </source>
</evidence>